<dbReference type="InParanoid" id="W7XKP4"/>
<reference evidence="2" key="1">
    <citation type="journal article" date="2006" name="PLoS Biol.">
        <title>Macronuclear genome sequence of the ciliate Tetrahymena thermophila, a model eukaryote.</title>
        <authorList>
            <person name="Eisen J.A."/>
            <person name="Coyne R.S."/>
            <person name="Wu M."/>
            <person name="Wu D."/>
            <person name="Thiagarajan M."/>
            <person name="Wortman J.R."/>
            <person name="Badger J.H."/>
            <person name="Ren Q."/>
            <person name="Amedeo P."/>
            <person name="Jones K.M."/>
            <person name="Tallon L.J."/>
            <person name="Delcher A.L."/>
            <person name="Salzberg S.L."/>
            <person name="Silva J.C."/>
            <person name="Haas B.J."/>
            <person name="Majoros W.H."/>
            <person name="Farzad M."/>
            <person name="Carlton J.M."/>
            <person name="Smith R.K. Jr."/>
            <person name="Garg J."/>
            <person name="Pearlman R.E."/>
            <person name="Karrer K.M."/>
            <person name="Sun L."/>
            <person name="Manning G."/>
            <person name="Elde N.C."/>
            <person name="Turkewitz A.P."/>
            <person name="Asai D.J."/>
            <person name="Wilkes D.E."/>
            <person name="Wang Y."/>
            <person name="Cai H."/>
            <person name="Collins K."/>
            <person name="Stewart B.A."/>
            <person name="Lee S.R."/>
            <person name="Wilamowska K."/>
            <person name="Weinberg Z."/>
            <person name="Ruzzo W.L."/>
            <person name="Wloga D."/>
            <person name="Gaertig J."/>
            <person name="Frankel J."/>
            <person name="Tsao C.-C."/>
            <person name="Gorovsky M.A."/>
            <person name="Keeling P.J."/>
            <person name="Waller R.F."/>
            <person name="Patron N.J."/>
            <person name="Cherry J.M."/>
            <person name="Stover N.A."/>
            <person name="Krieger C.J."/>
            <person name="del Toro C."/>
            <person name="Ryder H.F."/>
            <person name="Williamson S.C."/>
            <person name="Barbeau R.A."/>
            <person name="Hamilton E.P."/>
            <person name="Orias E."/>
        </authorList>
    </citation>
    <scope>NUCLEOTIDE SEQUENCE [LARGE SCALE GENOMIC DNA]</scope>
    <source>
        <strain evidence="2">SB210</strain>
    </source>
</reference>
<dbReference type="EMBL" id="GG662861">
    <property type="protein sequence ID" value="EWS76696.1"/>
    <property type="molecule type" value="Genomic_DNA"/>
</dbReference>
<dbReference type="GeneID" id="24440273"/>
<sequence length="58" mass="7196">MQTERQNGKLQIRNEQFYLKTAFMQINKIIFVYDWLIDTQTDFEESLIRNSFQYQRLT</sequence>
<evidence type="ECO:0000313" key="1">
    <source>
        <dbReference type="EMBL" id="EWS76696.1"/>
    </source>
</evidence>
<keyword evidence="2" id="KW-1185">Reference proteome</keyword>
<gene>
    <name evidence="1" type="ORF">TTHERM_000698687</name>
</gene>
<protein>
    <submittedName>
        <fullName evidence="1">Uncharacterized protein</fullName>
    </submittedName>
</protein>
<evidence type="ECO:0000313" key="2">
    <source>
        <dbReference type="Proteomes" id="UP000009168"/>
    </source>
</evidence>
<name>W7XKP4_TETTS</name>
<dbReference type="KEGG" id="tet:TTHERM_000698687"/>
<dbReference type="RefSeq" id="XP_012650766.1">
    <property type="nucleotide sequence ID" value="XM_012795312.1"/>
</dbReference>
<dbReference type="Proteomes" id="UP000009168">
    <property type="component" value="Unassembled WGS sequence"/>
</dbReference>
<organism evidence="1 2">
    <name type="scientific">Tetrahymena thermophila (strain SB210)</name>
    <dbReference type="NCBI Taxonomy" id="312017"/>
    <lineage>
        <taxon>Eukaryota</taxon>
        <taxon>Sar</taxon>
        <taxon>Alveolata</taxon>
        <taxon>Ciliophora</taxon>
        <taxon>Intramacronucleata</taxon>
        <taxon>Oligohymenophorea</taxon>
        <taxon>Hymenostomatida</taxon>
        <taxon>Tetrahymenina</taxon>
        <taxon>Tetrahymenidae</taxon>
        <taxon>Tetrahymena</taxon>
    </lineage>
</organism>
<dbReference type="AlphaFoldDB" id="W7XKP4"/>
<proteinExistence type="predicted"/>
<accession>W7XKP4</accession>